<dbReference type="Proteomes" id="UP000663832">
    <property type="component" value="Unassembled WGS sequence"/>
</dbReference>
<gene>
    <name evidence="9" type="ORF">BJG266_LOCUS13109</name>
    <name evidence="10" type="ORF">QVE165_LOCUS37989</name>
</gene>
<dbReference type="InterPro" id="IPR051695">
    <property type="entry name" value="Phosphoglycerate_Mutase"/>
</dbReference>
<reference evidence="10" key="1">
    <citation type="submission" date="2021-02" db="EMBL/GenBank/DDBJ databases">
        <authorList>
            <person name="Nowell W R."/>
        </authorList>
    </citation>
    <scope>NUCLEOTIDE SEQUENCE</scope>
</reference>
<dbReference type="AlphaFoldDB" id="A0A815M6X3"/>
<dbReference type="InterPro" id="IPR054312">
    <property type="entry name" value="LPG0439_HIT-like"/>
</dbReference>
<dbReference type="GO" id="GO:0043456">
    <property type="term" value="P:regulation of pentose-phosphate shunt"/>
    <property type="evidence" value="ECO:0007669"/>
    <property type="project" value="TreeGrafter"/>
</dbReference>
<dbReference type="Proteomes" id="UP000663877">
    <property type="component" value="Unassembled WGS sequence"/>
</dbReference>
<evidence type="ECO:0000259" key="8">
    <source>
        <dbReference type="Pfam" id="PF22088"/>
    </source>
</evidence>
<evidence type="ECO:0000256" key="7">
    <source>
        <dbReference type="PIRSR" id="PIRSR613078-2"/>
    </source>
</evidence>
<evidence type="ECO:0000256" key="3">
    <source>
        <dbReference type="ARBA" id="ARBA00038362"/>
    </source>
</evidence>
<feature type="active site" description="Tele-phosphohistidine intermediate" evidence="6">
    <location>
        <position position="224"/>
    </location>
</feature>
<evidence type="ECO:0000256" key="2">
    <source>
        <dbReference type="ARBA" id="ARBA00022801"/>
    </source>
</evidence>
<keyword evidence="11" id="KW-1185">Reference proteome</keyword>
<dbReference type="PANTHER" id="PTHR46517">
    <property type="entry name" value="FRUCTOSE-2,6-BISPHOSPHATASE TIGAR"/>
    <property type="match status" value="1"/>
</dbReference>
<dbReference type="PANTHER" id="PTHR46517:SF1">
    <property type="entry name" value="FRUCTOSE-2,6-BISPHOSPHATASE TIGAR"/>
    <property type="match status" value="1"/>
</dbReference>
<comment type="similarity">
    <text evidence="3">Belongs to the phosphoglycerate mutase family.</text>
</comment>
<dbReference type="InterPro" id="IPR029033">
    <property type="entry name" value="His_PPase_superfam"/>
</dbReference>
<dbReference type="OrthoDB" id="354304at2759"/>
<dbReference type="EMBL" id="CAJNOI010000052">
    <property type="protein sequence ID" value="CAF0949194.1"/>
    <property type="molecule type" value="Genomic_DNA"/>
</dbReference>
<evidence type="ECO:0000256" key="1">
    <source>
        <dbReference type="ARBA" id="ARBA00000464"/>
    </source>
</evidence>
<dbReference type="PROSITE" id="PS00175">
    <property type="entry name" value="PG_MUTASE"/>
    <property type="match status" value="1"/>
</dbReference>
<dbReference type="CDD" id="cd07067">
    <property type="entry name" value="HP_PGM_like"/>
    <property type="match status" value="1"/>
</dbReference>
<keyword evidence="2" id="KW-0378">Hydrolase</keyword>
<dbReference type="SUPFAM" id="SSF53254">
    <property type="entry name" value="Phosphoglycerate mutase-like"/>
    <property type="match status" value="1"/>
</dbReference>
<evidence type="ECO:0000256" key="4">
    <source>
        <dbReference type="ARBA" id="ARBA00040907"/>
    </source>
</evidence>
<dbReference type="GO" id="GO:0005829">
    <property type="term" value="C:cytosol"/>
    <property type="evidence" value="ECO:0007669"/>
    <property type="project" value="TreeGrafter"/>
</dbReference>
<dbReference type="Gene3D" id="3.40.50.1240">
    <property type="entry name" value="Phosphoglycerate mutase-like"/>
    <property type="match status" value="1"/>
</dbReference>
<sequence>MATQTSAGNPSTNAWLYPPQHWALEPLTLNDTKVIALVNFEQSDYAVYLNPLDKRGYRSIVRLINNEHMDSTFNRDYTSSERIGLALTMALITEAYNRIVPIAQNAVMGNNAHSFDPKSGTIQLGTHEEPIFLHGHIFGRGNPEEKYIDDVQLDGPIPGLVFDLRAQSPHQPGNDRKVSWKLDEMKSVIARLKIEIENIQDSYKAHGLRIIIQNISTDIYIVRHGETDWNTERKLQGHTDNPLNEQGKLQAQQLREKLSDLHFTKVYSSDLKRAFSTAELIVDQNKSKIIETSSLLRERYMGTWEGRLATELLDHLKQDFNLDNLTQEEYMSLKWDDTAESYSDVYQRVRTLIRSIANSSSVNNGPILLSSHGGVMRAILYHWKFQPEYRWKVTNCAFLKFNVRADGQIVNLTYEGVEFVKSNETPFSF</sequence>
<evidence type="ECO:0000313" key="11">
    <source>
        <dbReference type="Proteomes" id="UP000663832"/>
    </source>
</evidence>
<comment type="catalytic activity">
    <reaction evidence="1">
        <text>beta-D-fructose 2,6-bisphosphate + H2O = beta-D-fructose 6-phosphate + phosphate</text>
        <dbReference type="Rhea" id="RHEA:17289"/>
        <dbReference type="ChEBI" id="CHEBI:15377"/>
        <dbReference type="ChEBI" id="CHEBI:43474"/>
        <dbReference type="ChEBI" id="CHEBI:57634"/>
        <dbReference type="ChEBI" id="CHEBI:58579"/>
        <dbReference type="EC" id="3.1.3.46"/>
    </reaction>
</comment>
<evidence type="ECO:0000313" key="10">
    <source>
        <dbReference type="EMBL" id="CAF1417549.1"/>
    </source>
</evidence>
<dbReference type="SMART" id="SM00855">
    <property type="entry name" value="PGAM"/>
    <property type="match status" value="1"/>
</dbReference>
<dbReference type="InterPro" id="IPR013078">
    <property type="entry name" value="His_Pase_superF_clade-1"/>
</dbReference>
<dbReference type="EMBL" id="CAJNOM010000402">
    <property type="protein sequence ID" value="CAF1417549.1"/>
    <property type="molecule type" value="Genomic_DNA"/>
</dbReference>
<dbReference type="Pfam" id="PF22088">
    <property type="entry name" value="HIT-like"/>
    <property type="match status" value="1"/>
</dbReference>
<dbReference type="InterPro" id="IPR001345">
    <property type="entry name" value="PG/BPGM_mutase_AS"/>
</dbReference>
<dbReference type="Pfam" id="PF00300">
    <property type="entry name" value="His_Phos_1"/>
    <property type="match status" value="1"/>
</dbReference>
<organism evidence="10 11">
    <name type="scientific">Adineta steineri</name>
    <dbReference type="NCBI Taxonomy" id="433720"/>
    <lineage>
        <taxon>Eukaryota</taxon>
        <taxon>Metazoa</taxon>
        <taxon>Spiralia</taxon>
        <taxon>Gnathifera</taxon>
        <taxon>Rotifera</taxon>
        <taxon>Eurotatoria</taxon>
        <taxon>Bdelloidea</taxon>
        <taxon>Adinetida</taxon>
        <taxon>Adinetidae</taxon>
        <taxon>Adineta</taxon>
    </lineage>
</organism>
<feature type="binding site" evidence="7">
    <location>
        <begin position="223"/>
        <end position="230"/>
    </location>
    <ligand>
        <name>substrate</name>
    </ligand>
</feature>
<proteinExistence type="inferred from homology"/>
<evidence type="ECO:0000256" key="5">
    <source>
        <dbReference type="ARBA" id="ARBA00042275"/>
    </source>
</evidence>
<feature type="active site" description="Proton donor/acceptor" evidence="6">
    <location>
        <position position="298"/>
    </location>
</feature>
<accession>A0A815M6X3</accession>
<dbReference type="GO" id="GO:0004331">
    <property type="term" value="F:fructose-2,6-bisphosphate 2-phosphatase activity"/>
    <property type="evidence" value="ECO:0007669"/>
    <property type="project" value="UniProtKB-EC"/>
</dbReference>
<comment type="caution">
    <text evidence="10">The sequence shown here is derived from an EMBL/GenBank/DDBJ whole genome shotgun (WGS) entry which is preliminary data.</text>
</comment>
<evidence type="ECO:0000313" key="9">
    <source>
        <dbReference type="EMBL" id="CAF0949194.1"/>
    </source>
</evidence>
<feature type="domain" description="LPG0439 HIT-related" evidence="8">
    <location>
        <begin position="31"/>
        <end position="192"/>
    </location>
</feature>
<dbReference type="GO" id="GO:0045820">
    <property type="term" value="P:negative regulation of glycolytic process"/>
    <property type="evidence" value="ECO:0007669"/>
    <property type="project" value="TreeGrafter"/>
</dbReference>
<name>A0A815M6X3_9BILA</name>
<evidence type="ECO:0000256" key="6">
    <source>
        <dbReference type="PIRSR" id="PIRSR613078-1"/>
    </source>
</evidence>
<feature type="binding site" evidence="7">
    <location>
        <position position="273"/>
    </location>
    <ligand>
        <name>substrate</name>
    </ligand>
</feature>
<protein>
    <recommendedName>
        <fullName evidence="4">Fructose-2,6-bisphosphatase TIGAR</fullName>
    </recommendedName>
    <alternativeName>
        <fullName evidence="5">TP53-induced glycolysis and apoptosis regulator</fullName>
    </alternativeName>
</protein>